<dbReference type="SUPFAM" id="SSF58038">
    <property type="entry name" value="SNARE fusion complex"/>
    <property type="match status" value="1"/>
</dbReference>
<evidence type="ECO:0000256" key="1">
    <source>
        <dbReference type="SAM" id="Coils"/>
    </source>
</evidence>
<dbReference type="Proteomes" id="UP001431209">
    <property type="component" value="Unassembled WGS sequence"/>
</dbReference>
<proteinExistence type="predicted"/>
<accession>A0AAW2ZD53</accession>
<feature type="coiled-coil region" evidence="1">
    <location>
        <begin position="215"/>
        <end position="284"/>
    </location>
</feature>
<dbReference type="AlphaFoldDB" id="A0AAW2ZD53"/>
<organism evidence="4 5">
    <name type="scientific">Acrasis kona</name>
    <dbReference type="NCBI Taxonomy" id="1008807"/>
    <lineage>
        <taxon>Eukaryota</taxon>
        <taxon>Discoba</taxon>
        <taxon>Heterolobosea</taxon>
        <taxon>Tetramitia</taxon>
        <taxon>Eutetramitia</taxon>
        <taxon>Acrasidae</taxon>
        <taxon>Acrasis</taxon>
    </lineage>
</organism>
<dbReference type="InterPro" id="IPR000727">
    <property type="entry name" value="T_SNARE_dom"/>
</dbReference>
<dbReference type="Gene3D" id="1.20.5.110">
    <property type="match status" value="1"/>
</dbReference>
<gene>
    <name evidence="4" type="ORF">AKO1_000774</name>
</gene>
<keyword evidence="2" id="KW-0472">Membrane</keyword>
<dbReference type="CDD" id="cd15841">
    <property type="entry name" value="SNARE_Qc"/>
    <property type="match status" value="1"/>
</dbReference>
<keyword evidence="2" id="KW-0812">Transmembrane</keyword>
<feature type="domain" description="T-SNARE coiled-coil homology" evidence="3">
    <location>
        <begin position="219"/>
        <end position="281"/>
    </location>
</feature>
<keyword evidence="2" id="KW-1133">Transmembrane helix</keyword>
<evidence type="ECO:0000256" key="2">
    <source>
        <dbReference type="SAM" id="Phobius"/>
    </source>
</evidence>
<dbReference type="PROSITE" id="PS50192">
    <property type="entry name" value="T_SNARE"/>
    <property type="match status" value="1"/>
</dbReference>
<protein>
    <submittedName>
        <fullName evidence="4">Syntaxin</fullName>
    </submittedName>
</protein>
<dbReference type="EMBL" id="JAOPGA020001336">
    <property type="protein sequence ID" value="KAL0487375.1"/>
    <property type="molecule type" value="Genomic_DNA"/>
</dbReference>
<keyword evidence="5" id="KW-1185">Reference proteome</keyword>
<comment type="caution">
    <text evidence="4">The sequence shown here is derived from an EMBL/GenBank/DDBJ whole genome shotgun (WGS) entry which is preliminary data.</text>
</comment>
<keyword evidence="1" id="KW-0175">Coiled coil</keyword>
<evidence type="ECO:0000313" key="5">
    <source>
        <dbReference type="Proteomes" id="UP001431209"/>
    </source>
</evidence>
<evidence type="ECO:0000313" key="4">
    <source>
        <dbReference type="EMBL" id="KAL0487375.1"/>
    </source>
</evidence>
<sequence>MAVTVSKATMRDCMRRLAKTYEESAGTAYAGLNEEDSLPDVAGMTAFEARKIIITKKIDLTRKKIAERDEIGRTRQGGPDRLVRLNNNIKKMIKSIFTDFDEMKQLQVRNLNKRLFFSTAIKIQQKKEQDAKEAEDIILLAEHVLALENEDKKRFGNKNKDVSSMASKVKKQLLQGLMTSNEEAKTSDGQPIKTEDDLDQLGFNDLPELDISQSLVRVENNKAELSQALDAFSTKVEKLSVIAKSISVELDEQGNMVDDLDEKAKKEVERLENLNQKVEKALEKSGGIMKYLAVLIFLIIACMVFALLYILVVKYISPITKNL</sequence>
<name>A0AAW2ZD53_9EUKA</name>
<feature type="transmembrane region" description="Helical" evidence="2">
    <location>
        <begin position="291"/>
        <end position="313"/>
    </location>
</feature>
<evidence type="ECO:0000259" key="3">
    <source>
        <dbReference type="PROSITE" id="PS50192"/>
    </source>
</evidence>
<reference evidence="4 5" key="1">
    <citation type="submission" date="2024-03" db="EMBL/GenBank/DDBJ databases">
        <title>The Acrasis kona genome and developmental transcriptomes reveal deep origins of eukaryotic multicellular pathways.</title>
        <authorList>
            <person name="Sheikh S."/>
            <person name="Fu C.-J."/>
            <person name="Brown M.W."/>
            <person name="Baldauf S.L."/>
        </authorList>
    </citation>
    <scope>NUCLEOTIDE SEQUENCE [LARGE SCALE GENOMIC DNA]</scope>
    <source>
        <strain evidence="4 5">ATCC MYA-3509</strain>
    </source>
</reference>